<accession>A0A0J9BTK9</accession>
<gene>
    <name evidence="2" type="ORF">HMPREF9470_04536</name>
</gene>
<feature type="domain" description="Resolvase/invertase-type recombinase catalytic" evidence="1">
    <location>
        <begin position="1"/>
        <end position="36"/>
    </location>
</feature>
<dbReference type="AlphaFoldDB" id="A0A0J9BTK9"/>
<dbReference type="NCBIfam" id="TIGR01484">
    <property type="entry name" value="HAD-SF-IIB"/>
    <property type="match status" value="1"/>
</dbReference>
<dbReference type="SUPFAM" id="SSF56784">
    <property type="entry name" value="HAD-like"/>
    <property type="match status" value="1"/>
</dbReference>
<sequence>MVKAIFFDIDGTLREFEKKGISMSTRQALDKARQAGIRLFIATGRHYLEIEEEKLLDDLVFDAYVTLNGQYCYEESPGRPVLYKNPIARDQVETILEVMEKEPFPCLFMEAHRWYLNYVDERVERVQQSIGTRIPPLGDIKRALFHDIYQVIPYLDEPGALELVKKLPGCEYSVWHDGEGVDLTPKGGGKCTGIRQVLAHYGIDIKDAAAIGDGNNDVSMLSYAGIGIAMGNGTAKARAAADYVTGDVARDGLMQAVDYLLSRTS</sequence>
<dbReference type="GO" id="GO:0000150">
    <property type="term" value="F:DNA strand exchange activity"/>
    <property type="evidence" value="ECO:0007669"/>
    <property type="project" value="InterPro"/>
</dbReference>
<dbReference type="GeneID" id="93163883"/>
<dbReference type="PANTHER" id="PTHR10000:SF25">
    <property type="entry name" value="PHOSPHATASE YKRA-RELATED"/>
    <property type="match status" value="1"/>
</dbReference>
<dbReference type="SFLD" id="SFLDS00003">
    <property type="entry name" value="Haloacid_Dehalogenase"/>
    <property type="match status" value="1"/>
</dbReference>
<dbReference type="NCBIfam" id="TIGR00099">
    <property type="entry name" value="Cof-subfamily"/>
    <property type="match status" value="1"/>
</dbReference>
<comment type="caution">
    <text evidence="2">The sequence shown here is derived from an EMBL/GenBank/DDBJ whole genome shotgun (WGS) entry which is preliminary data.</text>
</comment>
<protein>
    <recommendedName>
        <fullName evidence="1">Resolvase/invertase-type recombinase catalytic domain-containing protein</fullName>
    </recommendedName>
</protein>
<dbReference type="InterPro" id="IPR023214">
    <property type="entry name" value="HAD_sf"/>
</dbReference>
<dbReference type="EMBL" id="ADLK01000032">
    <property type="protein sequence ID" value="KMW16098.1"/>
    <property type="molecule type" value="Genomic_DNA"/>
</dbReference>
<dbReference type="PANTHER" id="PTHR10000">
    <property type="entry name" value="PHOSPHOSERINE PHOSPHATASE"/>
    <property type="match status" value="1"/>
</dbReference>
<evidence type="ECO:0000313" key="2">
    <source>
        <dbReference type="EMBL" id="KMW16098.1"/>
    </source>
</evidence>
<dbReference type="Pfam" id="PF08282">
    <property type="entry name" value="Hydrolase_3"/>
    <property type="match status" value="1"/>
</dbReference>
<proteinExistence type="predicted"/>
<dbReference type="GO" id="GO:0003677">
    <property type="term" value="F:DNA binding"/>
    <property type="evidence" value="ECO:0007669"/>
    <property type="project" value="InterPro"/>
</dbReference>
<dbReference type="Gene3D" id="3.40.50.1000">
    <property type="entry name" value="HAD superfamily/HAD-like"/>
    <property type="match status" value="1"/>
</dbReference>
<dbReference type="GO" id="GO:0016791">
    <property type="term" value="F:phosphatase activity"/>
    <property type="evidence" value="ECO:0007669"/>
    <property type="project" value="UniProtKB-ARBA"/>
</dbReference>
<dbReference type="Proteomes" id="UP000037392">
    <property type="component" value="Unassembled WGS sequence"/>
</dbReference>
<dbReference type="SFLD" id="SFLDG01140">
    <property type="entry name" value="C2.B:_Phosphomannomutase_and_P"/>
    <property type="match status" value="1"/>
</dbReference>
<dbReference type="PROSITE" id="PS51736">
    <property type="entry name" value="RECOMBINASES_3"/>
    <property type="match status" value="1"/>
</dbReference>
<dbReference type="Gene3D" id="3.30.1240.10">
    <property type="match status" value="1"/>
</dbReference>
<evidence type="ECO:0000313" key="3">
    <source>
        <dbReference type="Proteomes" id="UP000037392"/>
    </source>
</evidence>
<dbReference type="GO" id="GO:0005829">
    <property type="term" value="C:cytosol"/>
    <property type="evidence" value="ECO:0007669"/>
    <property type="project" value="TreeGrafter"/>
</dbReference>
<evidence type="ECO:0000259" key="1">
    <source>
        <dbReference type="PROSITE" id="PS51736"/>
    </source>
</evidence>
<dbReference type="OrthoDB" id="9810101at2"/>
<organism evidence="2 3">
    <name type="scientific">[Clostridium] citroniae WAL-19142</name>
    <dbReference type="NCBI Taxonomy" id="742734"/>
    <lineage>
        <taxon>Bacteria</taxon>
        <taxon>Bacillati</taxon>
        <taxon>Bacillota</taxon>
        <taxon>Clostridia</taxon>
        <taxon>Lachnospirales</taxon>
        <taxon>Lachnospiraceae</taxon>
        <taxon>Enterocloster</taxon>
    </lineage>
</organism>
<dbReference type="InterPro" id="IPR006119">
    <property type="entry name" value="Resolv_N"/>
</dbReference>
<dbReference type="RefSeq" id="WP_007867801.1">
    <property type="nucleotide sequence ID" value="NZ_KQ235882.1"/>
</dbReference>
<dbReference type="PATRIC" id="fig|742734.4.peg.4864"/>
<reference evidence="2 3" key="1">
    <citation type="submission" date="2011-04" db="EMBL/GenBank/DDBJ databases">
        <title>The Genome Sequence of Clostridium citroniae WAL-19142.</title>
        <authorList>
            <consortium name="The Broad Institute Genome Sequencing Platform"/>
            <person name="Earl A."/>
            <person name="Ward D."/>
            <person name="Feldgarden M."/>
            <person name="Gevers D."/>
            <person name="Warren Y.A."/>
            <person name="Tyrrell K.L."/>
            <person name="Citron D.M."/>
            <person name="Goldstein E.J."/>
            <person name="Daigneault M."/>
            <person name="Allen-Vercoe E."/>
            <person name="Young S.K."/>
            <person name="Zeng Q."/>
            <person name="Gargeya S."/>
            <person name="Fitzgerald M."/>
            <person name="Haas B."/>
            <person name="Abouelleil A."/>
            <person name="Alvarado L."/>
            <person name="Arachchi H.M."/>
            <person name="Berlin A."/>
            <person name="Brown A."/>
            <person name="Chapman S.B."/>
            <person name="Chen Z."/>
            <person name="Dunbar C."/>
            <person name="Freedman E."/>
            <person name="Gearin G."/>
            <person name="Gellesch M."/>
            <person name="Goldberg J."/>
            <person name="Griggs A."/>
            <person name="Gujja S."/>
            <person name="Heilman E.R."/>
            <person name="Heiman D."/>
            <person name="Howarth C."/>
            <person name="Larson L."/>
            <person name="Lui A."/>
            <person name="MacDonald P.J."/>
            <person name="Mehta T."/>
            <person name="Montmayeur A."/>
            <person name="Murphy C."/>
            <person name="Neiman D."/>
            <person name="Pearson M."/>
            <person name="Priest M."/>
            <person name="Roberts A."/>
            <person name="Saif S."/>
            <person name="Shea T."/>
            <person name="Shenoy N."/>
            <person name="Sisk P."/>
            <person name="Stolte C."/>
            <person name="Sykes S."/>
            <person name="White J."/>
            <person name="Yandava C."/>
            <person name="Wortman J."/>
            <person name="Nusbaum C."/>
            <person name="Birren B."/>
        </authorList>
    </citation>
    <scope>NUCLEOTIDE SEQUENCE [LARGE SCALE GENOMIC DNA]</scope>
    <source>
        <strain evidence="2 3">WAL-19142</strain>
    </source>
</reference>
<dbReference type="GO" id="GO:0000287">
    <property type="term" value="F:magnesium ion binding"/>
    <property type="evidence" value="ECO:0007669"/>
    <property type="project" value="TreeGrafter"/>
</dbReference>
<dbReference type="InterPro" id="IPR036412">
    <property type="entry name" value="HAD-like_sf"/>
</dbReference>
<name>A0A0J9BTK9_9FIRM</name>
<dbReference type="InterPro" id="IPR006379">
    <property type="entry name" value="HAD-SF_hydro_IIB"/>
</dbReference>
<dbReference type="PROSITE" id="PS01229">
    <property type="entry name" value="COF_2"/>
    <property type="match status" value="1"/>
</dbReference>
<dbReference type="InterPro" id="IPR000150">
    <property type="entry name" value="Cof"/>
</dbReference>